<feature type="region of interest" description="Disordered" evidence="5">
    <location>
        <begin position="238"/>
        <end position="258"/>
    </location>
</feature>
<feature type="transmembrane region" description="Helical" evidence="6">
    <location>
        <begin position="413"/>
        <end position="430"/>
    </location>
</feature>
<feature type="transmembrane region" description="Helical" evidence="6">
    <location>
        <begin position="148"/>
        <end position="167"/>
    </location>
</feature>
<dbReference type="EMBL" id="CP076750">
    <property type="protein sequence ID" value="QWW23398.1"/>
    <property type="molecule type" value="Genomic_DNA"/>
</dbReference>
<feature type="domain" description="Sugar phosphate transporter" evidence="7">
    <location>
        <begin position="327"/>
        <end position="448"/>
    </location>
</feature>
<dbReference type="Pfam" id="PF03151">
    <property type="entry name" value="TPT"/>
    <property type="match status" value="2"/>
</dbReference>
<dbReference type="VEuPathDB" id="FungiDB:CJJ07_004145"/>
<dbReference type="VEuPathDB" id="FungiDB:QG37_03191"/>
<dbReference type="GO" id="GO:0016020">
    <property type="term" value="C:membrane"/>
    <property type="evidence" value="ECO:0007669"/>
    <property type="project" value="UniProtKB-SubCell"/>
</dbReference>
<evidence type="ECO:0000313" key="8">
    <source>
        <dbReference type="EMBL" id="PIS58121.1"/>
    </source>
</evidence>
<evidence type="ECO:0000259" key="7">
    <source>
        <dbReference type="Pfam" id="PF03151"/>
    </source>
</evidence>
<feature type="transmembrane region" description="Helical" evidence="6">
    <location>
        <begin position="109"/>
        <end position="136"/>
    </location>
</feature>
<dbReference type="AlphaFoldDB" id="A0A2H1A5E2"/>
<dbReference type="InterPro" id="IPR004853">
    <property type="entry name" value="Sugar_P_trans_dom"/>
</dbReference>
<protein>
    <recommendedName>
        <fullName evidence="7">Sugar phosphate transporter domain-containing protein</fullName>
    </recommendedName>
</protein>
<feature type="transmembrane region" description="Helical" evidence="6">
    <location>
        <begin position="436"/>
        <end position="457"/>
    </location>
</feature>
<dbReference type="VEuPathDB" id="FungiDB:CJJ09_002571"/>
<reference evidence="9" key="3">
    <citation type="submission" date="2021-06" db="EMBL/GenBank/DDBJ databases">
        <title>Candida auris outbreak in lebanese hospital.</title>
        <authorList>
            <person name="Finianos M."/>
        </authorList>
    </citation>
    <scope>NUCLEOTIDE SEQUENCE</scope>
    <source>
        <strain evidence="9">CA7LBN</strain>
    </source>
</reference>
<feature type="transmembrane region" description="Helical" evidence="6">
    <location>
        <begin position="7"/>
        <end position="25"/>
    </location>
</feature>
<dbReference type="EMBL" id="PEKT02000002">
    <property type="protein sequence ID" value="PIS58121.1"/>
    <property type="molecule type" value="Genomic_DNA"/>
</dbReference>
<reference evidence="8" key="1">
    <citation type="journal article" date="2017" name="Clin. Infect. Dis.">
        <title>Simultaneous emergence of multidrug-resistant Candida auris on 3 continents confirmed by whole-genome sequencing and epidemiological analyses.</title>
        <authorList>
            <person name="Lockhart S.R."/>
            <person name="Etienne K.A."/>
            <person name="Vallabhaneni S."/>
            <person name="Farooqi J."/>
            <person name="Chowdhary A."/>
            <person name="Govender N.P."/>
            <person name="Colombo A.L."/>
            <person name="Calvo B."/>
            <person name="Cuomo C.A."/>
            <person name="Desjardins C.A."/>
            <person name="Berkow E.L."/>
            <person name="Castanheira M."/>
            <person name="Magobo R.E."/>
            <person name="Jabeen K."/>
            <person name="Asghar R.J."/>
            <person name="Meis J.F."/>
            <person name="Jackson B."/>
            <person name="Chiller T."/>
            <person name="Litvintseva A.P."/>
        </authorList>
    </citation>
    <scope>NUCLEOTIDE SEQUENCE [LARGE SCALE GENOMIC DNA]</scope>
    <source>
        <strain evidence="8">B8441</strain>
    </source>
</reference>
<keyword evidence="4 6" id="KW-0472">Membrane</keyword>
<comment type="subcellular location">
    <subcellularLocation>
        <location evidence="1">Membrane</location>
        <topology evidence="1">Multi-pass membrane protein</topology>
    </subcellularLocation>
</comment>
<dbReference type="OMA" id="YDKLTLM"/>
<keyword evidence="2 6" id="KW-0812">Transmembrane</keyword>
<evidence type="ECO:0000313" key="9">
    <source>
        <dbReference type="EMBL" id="QWW23398.1"/>
    </source>
</evidence>
<feature type="transmembrane region" description="Helical" evidence="6">
    <location>
        <begin position="378"/>
        <end position="401"/>
    </location>
</feature>
<feature type="domain" description="Sugar phosphate transporter" evidence="7">
    <location>
        <begin position="15"/>
        <end position="196"/>
    </location>
</feature>
<accession>A0A2H1A5E2</accession>
<dbReference type="PANTHER" id="PTHR11132">
    <property type="entry name" value="SOLUTE CARRIER FAMILY 35"/>
    <property type="match status" value="1"/>
</dbReference>
<evidence type="ECO:0000256" key="3">
    <source>
        <dbReference type="ARBA" id="ARBA00022989"/>
    </source>
</evidence>
<keyword evidence="3 6" id="KW-1133">Transmembrane helix</keyword>
<evidence type="ECO:0000256" key="4">
    <source>
        <dbReference type="ARBA" id="ARBA00023136"/>
    </source>
</evidence>
<dbReference type="InterPro" id="IPR050186">
    <property type="entry name" value="TPT_transporter"/>
</dbReference>
<evidence type="ECO:0000256" key="2">
    <source>
        <dbReference type="ARBA" id="ARBA00022692"/>
    </source>
</evidence>
<evidence type="ECO:0000256" key="1">
    <source>
        <dbReference type="ARBA" id="ARBA00004141"/>
    </source>
</evidence>
<dbReference type="VEuPathDB" id="FungiDB:B9J08_000609"/>
<name>A0A2H1A5E2_CANAR</name>
<feature type="transmembrane region" description="Helical" evidence="6">
    <location>
        <begin position="331"/>
        <end position="349"/>
    </location>
</feature>
<gene>
    <name evidence="8" type="ORF">B9J08_000609</name>
    <name evidence="9" type="ORF">CA7LBN_002199</name>
</gene>
<dbReference type="Proteomes" id="UP000825438">
    <property type="component" value="Chromosome II"/>
</dbReference>
<evidence type="ECO:0000256" key="6">
    <source>
        <dbReference type="SAM" id="Phobius"/>
    </source>
</evidence>
<dbReference type="VEuPathDB" id="FungiDB:CJI97_000611"/>
<feature type="transmembrane region" description="Helical" evidence="6">
    <location>
        <begin position="45"/>
        <end position="62"/>
    </location>
</feature>
<dbReference type="VEuPathDB" id="FungiDB:CJI96_0003486"/>
<sequence length="470" mass="51891">MLSAGQWLPPVSIKTISICVLWYSVSSFTAQVTKVVMVELSYPLFLSQFQFLVGALLSLLMIQLSRKVALLHQVFPIGTVPVDSSNAVLDRRIFIKVLPLGVFQFTAKYLSLCATSLIPVATVASVKALSPLLIVAGYRLFYKVHFPLLTYLSLVPLVAGVITIITADAGISVESAKAATFTPIIDEVHFKGLLFCISSTVVMVTQQIYGKELITWDSSAISNPASLVLNTDKSRAVTPEFGPDQHTPSLRQHESSSSDFLSPLSAFGKKGNTLRLPYSVSDLSLDEKKEAFQSRAQHYDMEVQEGKKIINPFRALASAVQGVRKPDKFTIIFYISLIGFAFSFSGFFANEAVTMYKELTEPAHFEEAPEPKKKFVRMFVLILLSSVSHFCQTSLAFILLGMMPALSYSIASMMKRIVIIVVSIIFATQLSQGKWFGVLTGSQIVGLVLISLGLYFYDRWGSRSLKENRV</sequence>
<organism evidence="8">
    <name type="scientific">Candidozyma auris</name>
    <name type="common">Yeast</name>
    <name type="synonym">Candida auris</name>
    <dbReference type="NCBI Taxonomy" id="498019"/>
    <lineage>
        <taxon>Eukaryota</taxon>
        <taxon>Fungi</taxon>
        <taxon>Dikarya</taxon>
        <taxon>Ascomycota</taxon>
        <taxon>Saccharomycotina</taxon>
        <taxon>Pichiomycetes</taxon>
        <taxon>Metschnikowiaceae</taxon>
        <taxon>Candidozyma</taxon>
    </lineage>
</organism>
<proteinExistence type="predicted"/>
<reference evidence="8" key="2">
    <citation type="submission" date="2017-11" db="EMBL/GenBank/DDBJ databases">
        <title>Candida auris genome assembly and annotation.</title>
        <authorList>
            <person name="Munoz J.F."/>
            <person name="Gade L.G."/>
            <person name="Chow N.A."/>
            <person name="Litvintseva A.P."/>
            <person name="Loparev V.N."/>
            <person name="Cuomo C.A."/>
        </authorList>
    </citation>
    <scope>NUCLEOTIDE SEQUENCE</scope>
    <source>
        <strain evidence="8">B8441</strain>
    </source>
</reference>
<evidence type="ECO:0000256" key="5">
    <source>
        <dbReference type="SAM" id="MobiDB-lite"/>
    </source>
</evidence>